<dbReference type="SMART" id="SM00184">
    <property type="entry name" value="RING"/>
    <property type="match status" value="1"/>
</dbReference>
<dbReference type="OMA" id="MSSCFNT"/>
<accession>A0A0D3D027</accession>
<feature type="compositionally biased region" description="Basic and acidic residues" evidence="15">
    <location>
        <begin position="333"/>
        <end position="344"/>
    </location>
</feature>
<dbReference type="UniPathway" id="UPA00143"/>
<evidence type="ECO:0000256" key="10">
    <source>
        <dbReference type="ARBA" id="ARBA00022833"/>
    </source>
</evidence>
<dbReference type="eggNOG" id="KOG0800">
    <property type="taxonomic scope" value="Eukaryota"/>
</dbReference>
<evidence type="ECO:0000256" key="5">
    <source>
        <dbReference type="ARBA" id="ARBA00022679"/>
    </source>
</evidence>
<dbReference type="GO" id="GO:0016020">
    <property type="term" value="C:membrane"/>
    <property type="evidence" value="ECO:0007669"/>
    <property type="project" value="UniProtKB-SubCell"/>
</dbReference>
<evidence type="ECO:0000256" key="11">
    <source>
        <dbReference type="ARBA" id="ARBA00022989"/>
    </source>
</evidence>
<evidence type="ECO:0000256" key="1">
    <source>
        <dbReference type="ARBA" id="ARBA00000900"/>
    </source>
</evidence>
<comment type="subcellular location">
    <subcellularLocation>
        <location evidence="2">Membrane</location>
        <topology evidence="2">Single-pass membrane protein</topology>
    </subcellularLocation>
</comment>
<dbReference type="GO" id="GO:0008270">
    <property type="term" value="F:zinc ion binding"/>
    <property type="evidence" value="ECO:0007669"/>
    <property type="project" value="UniProtKB-KW"/>
</dbReference>
<dbReference type="STRING" id="109376.A0A0D3D027"/>
<evidence type="ECO:0000256" key="15">
    <source>
        <dbReference type="SAM" id="MobiDB-lite"/>
    </source>
</evidence>
<evidence type="ECO:0000313" key="18">
    <source>
        <dbReference type="EnsemblPlants" id="Bo6g114740.1"/>
    </source>
</evidence>
<keyword evidence="11 16" id="KW-1133">Transmembrane helix</keyword>
<feature type="region of interest" description="Disordered" evidence="15">
    <location>
        <begin position="298"/>
        <end position="354"/>
    </location>
</feature>
<keyword evidence="19" id="KW-1185">Reference proteome</keyword>
<dbReference type="PROSITE" id="PS50089">
    <property type="entry name" value="ZF_RING_2"/>
    <property type="match status" value="1"/>
</dbReference>
<feature type="compositionally biased region" description="Low complexity" evidence="15">
    <location>
        <begin position="301"/>
        <end position="318"/>
    </location>
</feature>
<evidence type="ECO:0000313" key="19">
    <source>
        <dbReference type="Proteomes" id="UP000032141"/>
    </source>
</evidence>
<dbReference type="PANTHER" id="PTHR46913">
    <property type="entry name" value="RING-H2 FINGER PROTEIN ATL16"/>
    <property type="match status" value="1"/>
</dbReference>
<proteinExistence type="inferred from homology"/>
<evidence type="ECO:0000256" key="4">
    <source>
        <dbReference type="ARBA" id="ARBA00012483"/>
    </source>
</evidence>
<evidence type="ECO:0000256" key="3">
    <source>
        <dbReference type="ARBA" id="ARBA00004906"/>
    </source>
</evidence>
<dbReference type="Gramene" id="Bo6g114740.1">
    <property type="protein sequence ID" value="Bo6g114740.1"/>
    <property type="gene ID" value="Bo6g114740"/>
</dbReference>
<protein>
    <recommendedName>
        <fullName evidence="4">RING-type E3 ubiquitin transferase</fullName>
        <ecNumber evidence="4">2.3.2.27</ecNumber>
    </recommendedName>
</protein>
<keyword evidence="8 14" id="KW-0863">Zinc-finger</keyword>
<dbReference type="EnsemblPlants" id="Bo6g114740.1">
    <property type="protein sequence ID" value="Bo6g114740.1"/>
    <property type="gene ID" value="Bo6g114740"/>
</dbReference>
<dbReference type="InterPro" id="IPR013083">
    <property type="entry name" value="Znf_RING/FYVE/PHD"/>
</dbReference>
<evidence type="ECO:0000256" key="12">
    <source>
        <dbReference type="ARBA" id="ARBA00023136"/>
    </source>
</evidence>
<comment type="similarity">
    <text evidence="13">Belongs to the RING-type zinc finger family. ATL subfamily.</text>
</comment>
<keyword evidence="9" id="KW-0833">Ubl conjugation pathway</keyword>
<dbReference type="CDD" id="cd16461">
    <property type="entry name" value="RING-H2_EL5-like"/>
    <property type="match status" value="1"/>
</dbReference>
<evidence type="ECO:0000256" key="6">
    <source>
        <dbReference type="ARBA" id="ARBA00022692"/>
    </source>
</evidence>
<dbReference type="InterPro" id="IPR044600">
    <property type="entry name" value="ATL1/ATL16-like"/>
</dbReference>
<feature type="domain" description="RING-type" evidence="17">
    <location>
        <begin position="534"/>
        <end position="576"/>
    </location>
</feature>
<dbReference type="GO" id="GO:0016567">
    <property type="term" value="P:protein ubiquitination"/>
    <property type="evidence" value="ECO:0007669"/>
    <property type="project" value="UniProtKB-UniPathway"/>
</dbReference>
<dbReference type="Proteomes" id="UP000032141">
    <property type="component" value="Chromosome C6"/>
</dbReference>
<evidence type="ECO:0000256" key="8">
    <source>
        <dbReference type="ARBA" id="ARBA00022771"/>
    </source>
</evidence>
<dbReference type="InterPro" id="IPR005162">
    <property type="entry name" value="Retrotrans_gag_dom"/>
</dbReference>
<sequence>MTTMTRLEESLQRIGVLDTTVAELHRKFDNLDDRVNRIAASNEKSTESISATVKASEAKIDKLEASIQTLLASLNQRPVQAESSGAQQANHLPPSSQYHSQVHNPILEPNRGNNELGYRPVEYRSENREGLYKKVEMPMFSGSDPFDWIANSKRYFRVMRCSPDYKMELVSLSLTEDALSWFNYELDYHPFHDWCEFKRRVLARFAESFEKTPGKHLFGIQQTGSLAEYVREFQALAHQVKLAEENLIDIFFNGLKQEFKEVIKMKEPKTLPDHIEAIIKMEDSEFCRMFAAAKGLESKGGKQSSSSWQRSASLGGSSNWKQRPALPEATPKQSDRQRQQKGSEKGGPPIKLSDAEYEHKKRNVFFNGKRHRKLFSMLASETNKTLDCSQGICDPICPYNCYQEPDYYTLSPWSSPQPSKASSSAIYQPSQDPSYSTEAITIITVTGVALAILLTGFFLVAKYVTESVNRAHRERHQSQRDLGDDTSDEGFQVREQVDHPIWLIRTTSLQQSTINSITICSYQRGDGLIERTDCPVCLNEFQEDESLRLLPKCNHAFHISCIDTWLRSHTNCPLCRAGIAIISQPCAGPVDVAPGGSGSRLENDGVGSKTETNEQVRVLEECTIDSLTCAKSHKGSIECPGESSENESQNATRQENRVIGDEASCSEARASMSSCFNTNKSLIFPL</sequence>
<dbReference type="PANTHER" id="PTHR46913:SF19">
    <property type="entry name" value="RING-TYPE E3 UBIQUITIN TRANSFERASE"/>
    <property type="match status" value="1"/>
</dbReference>
<dbReference type="HOGENOM" id="CLU_401359_0_0_1"/>
<evidence type="ECO:0000256" key="2">
    <source>
        <dbReference type="ARBA" id="ARBA00004167"/>
    </source>
</evidence>
<comment type="pathway">
    <text evidence="3">Protein modification; protein ubiquitination.</text>
</comment>
<dbReference type="InterPro" id="IPR001841">
    <property type="entry name" value="Znf_RING"/>
</dbReference>
<evidence type="ECO:0000256" key="9">
    <source>
        <dbReference type="ARBA" id="ARBA00022786"/>
    </source>
</evidence>
<evidence type="ECO:0000256" key="13">
    <source>
        <dbReference type="ARBA" id="ARBA00024209"/>
    </source>
</evidence>
<organism evidence="18 19">
    <name type="scientific">Brassica oleracea var. oleracea</name>
    <dbReference type="NCBI Taxonomy" id="109376"/>
    <lineage>
        <taxon>Eukaryota</taxon>
        <taxon>Viridiplantae</taxon>
        <taxon>Streptophyta</taxon>
        <taxon>Embryophyta</taxon>
        <taxon>Tracheophyta</taxon>
        <taxon>Spermatophyta</taxon>
        <taxon>Magnoliopsida</taxon>
        <taxon>eudicotyledons</taxon>
        <taxon>Gunneridae</taxon>
        <taxon>Pentapetalae</taxon>
        <taxon>rosids</taxon>
        <taxon>malvids</taxon>
        <taxon>Brassicales</taxon>
        <taxon>Brassicaceae</taxon>
        <taxon>Brassiceae</taxon>
        <taxon>Brassica</taxon>
    </lineage>
</organism>
<keyword evidence="5" id="KW-0808">Transferase</keyword>
<dbReference type="Pfam" id="PF13639">
    <property type="entry name" value="zf-RING_2"/>
    <property type="match status" value="1"/>
</dbReference>
<feature type="region of interest" description="Disordered" evidence="15">
    <location>
        <begin position="78"/>
        <end position="99"/>
    </location>
</feature>
<evidence type="ECO:0000256" key="14">
    <source>
        <dbReference type="PROSITE-ProRule" id="PRU00175"/>
    </source>
</evidence>
<name>A0A0D3D027_BRAOL</name>
<feature type="transmembrane region" description="Helical" evidence="16">
    <location>
        <begin position="439"/>
        <end position="465"/>
    </location>
</feature>
<dbReference type="FunFam" id="3.30.40.10:FF:000233">
    <property type="entry name" value="RING-H2 finger protein ATL54"/>
    <property type="match status" value="1"/>
</dbReference>
<keyword evidence="7" id="KW-0479">Metal-binding</keyword>
<dbReference type="Gene3D" id="3.30.40.10">
    <property type="entry name" value="Zinc/RING finger domain, C3HC4 (zinc finger)"/>
    <property type="match status" value="1"/>
</dbReference>
<dbReference type="EC" id="2.3.2.27" evidence="4"/>
<dbReference type="Pfam" id="PF03732">
    <property type="entry name" value="Retrotrans_gag"/>
    <property type="match status" value="1"/>
</dbReference>
<keyword evidence="10" id="KW-0862">Zinc</keyword>
<dbReference type="SUPFAM" id="SSF57850">
    <property type="entry name" value="RING/U-box"/>
    <property type="match status" value="1"/>
</dbReference>
<keyword evidence="6 16" id="KW-0812">Transmembrane</keyword>
<dbReference type="AlphaFoldDB" id="A0A0D3D027"/>
<feature type="region of interest" description="Disordered" evidence="15">
    <location>
        <begin position="633"/>
        <end position="659"/>
    </location>
</feature>
<comment type="catalytic activity">
    <reaction evidence="1">
        <text>S-ubiquitinyl-[E2 ubiquitin-conjugating enzyme]-L-cysteine + [acceptor protein]-L-lysine = [E2 ubiquitin-conjugating enzyme]-L-cysteine + N(6)-ubiquitinyl-[acceptor protein]-L-lysine.</text>
        <dbReference type="EC" id="2.3.2.27"/>
    </reaction>
</comment>
<reference evidence="18 19" key="1">
    <citation type="journal article" date="2014" name="Genome Biol.">
        <title>Transcriptome and methylome profiling reveals relics of genome dominance in the mesopolyploid Brassica oleracea.</title>
        <authorList>
            <person name="Parkin I.A."/>
            <person name="Koh C."/>
            <person name="Tang H."/>
            <person name="Robinson S.J."/>
            <person name="Kagale S."/>
            <person name="Clarke W.E."/>
            <person name="Town C.D."/>
            <person name="Nixon J."/>
            <person name="Krishnakumar V."/>
            <person name="Bidwell S.L."/>
            <person name="Denoeud F."/>
            <person name="Belcram H."/>
            <person name="Links M.G."/>
            <person name="Just J."/>
            <person name="Clarke C."/>
            <person name="Bender T."/>
            <person name="Huebert T."/>
            <person name="Mason A.S."/>
            <person name="Pires J.C."/>
            <person name="Barker G."/>
            <person name="Moore J."/>
            <person name="Walley P.G."/>
            <person name="Manoli S."/>
            <person name="Batley J."/>
            <person name="Edwards D."/>
            <person name="Nelson M.N."/>
            <person name="Wang X."/>
            <person name="Paterson A.H."/>
            <person name="King G."/>
            <person name="Bancroft I."/>
            <person name="Chalhoub B."/>
            <person name="Sharpe A.G."/>
        </authorList>
    </citation>
    <scope>NUCLEOTIDE SEQUENCE</scope>
    <source>
        <strain evidence="18 19">cv. TO1000</strain>
    </source>
</reference>
<evidence type="ECO:0000259" key="17">
    <source>
        <dbReference type="PROSITE" id="PS50089"/>
    </source>
</evidence>
<evidence type="ECO:0000256" key="7">
    <source>
        <dbReference type="ARBA" id="ARBA00022723"/>
    </source>
</evidence>
<keyword evidence="12 16" id="KW-0472">Membrane</keyword>
<dbReference type="GO" id="GO:0061630">
    <property type="term" value="F:ubiquitin protein ligase activity"/>
    <property type="evidence" value="ECO:0007669"/>
    <property type="project" value="UniProtKB-EC"/>
</dbReference>
<evidence type="ECO:0000256" key="16">
    <source>
        <dbReference type="SAM" id="Phobius"/>
    </source>
</evidence>
<reference evidence="18" key="2">
    <citation type="submission" date="2015-03" db="UniProtKB">
        <authorList>
            <consortium name="EnsemblPlants"/>
        </authorList>
    </citation>
    <scope>IDENTIFICATION</scope>
</reference>